<sequence length="88" mass="9722">MTNTNTTSCCSDHHFTTNGYAAPPATPLSRYFDPDSSVIYPGVMEPPFPIIPEMGDDCYSVDGDEDEGEWVDGMVDSVVKWVVEKVQE</sequence>
<dbReference type="AlphaFoldDB" id="A0A318Y9X1"/>
<gene>
    <name evidence="1" type="ORF">BO87DRAFT_379286</name>
</gene>
<proteinExistence type="predicted"/>
<dbReference type="OrthoDB" id="4511004at2759"/>
<dbReference type="GeneID" id="37126453"/>
<protein>
    <submittedName>
        <fullName evidence="1">Uncharacterized protein</fullName>
    </submittedName>
</protein>
<dbReference type="EMBL" id="KZ821475">
    <property type="protein sequence ID" value="PYH31131.1"/>
    <property type="molecule type" value="Genomic_DNA"/>
</dbReference>
<keyword evidence="2" id="KW-1185">Reference proteome</keyword>
<evidence type="ECO:0000313" key="1">
    <source>
        <dbReference type="EMBL" id="PYH31131.1"/>
    </source>
</evidence>
<evidence type="ECO:0000313" key="2">
    <source>
        <dbReference type="Proteomes" id="UP000247647"/>
    </source>
</evidence>
<reference evidence="1" key="1">
    <citation type="submission" date="2016-12" db="EMBL/GenBank/DDBJ databases">
        <title>The genomes of Aspergillus section Nigri reveals drivers in fungal speciation.</title>
        <authorList>
            <consortium name="DOE Joint Genome Institute"/>
            <person name="Vesth T.C."/>
            <person name="Nybo J."/>
            <person name="Theobald S."/>
            <person name="Brandl J."/>
            <person name="Frisvad J.C."/>
            <person name="Nielsen K.F."/>
            <person name="Lyhne E.K."/>
            <person name="Kogle M.E."/>
            <person name="Kuo A."/>
            <person name="Riley R."/>
            <person name="Clum A."/>
            <person name="Nolan M."/>
            <person name="Lipzen A."/>
            <person name="Salamov A."/>
            <person name="Henrissat B."/>
            <person name="Wiebenga A."/>
            <person name="De Vries R.P."/>
            <person name="Grigoriev I.V."/>
            <person name="Mortensen U.H."/>
            <person name="Andersen M.R."/>
            <person name="Baker S.E."/>
        </authorList>
    </citation>
    <scope>NUCLEOTIDE SEQUENCE [LARGE SCALE GENOMIC DNA]</scope>
    <source>
        <strain evidence="1">CBS 115656</strain>
    </source>
</reference>
<accession>A0A318Y9X1</accession>
<name>A0A318Y9X1_ASPNB</name>
<dbReference type="RefSeq" id="XP_025476609.1">
    <property type="nucleotide sequence ID" value="XM_025623997.1"/>
</dbReference>
<dbReference type="Proteomes" id="UP000247647">
    <property type="component" value="Unassembled WGS sequence"/>
</dbReference>
<organism evidence="1 2">
    <name type="scientific">Aspergillus neoniger (strain CBS 115656)</name>
    <dbReference type="NCBI Taxonomy" id="1448310"/>
    <lineage>
        <taxon>Eukaryota</taxon>
        <taxon>Fungi</taxon>
        <taxon>Dikarya</taxon>
        <taxon>Ascomycota</taxon>
        <taxon>Pezizomycotina</taxon>
        <taxon>Eurotiomycetes</taxon>
        <taxon>Eurotiomycetidae</taxon>
        <taxon>Eurotiales</taxon>
        <taxon>Aspergillaceae</taxon>
        <taxon>Aspergillus</taxon>
        <taxon>Aspergillus subgen. Circumdati</taxon>
    </lineage>
</organism>